<dbReference type="EMBL" id="CAJEUB010000004">
    <property type="protein sequence ID" value="CAD1845598.1"/>
    <property type="molecule type" value="Genomic_DNA"/>
</dbReference>
<organism evidence="8">
    <name type="scientific">Ananas comosus var. bracteatus</name>
    <name type="common">red pineapple</name>
    <dbReference type="NCBI Taxonomy" id="296719"/>
    <lineage>
        <taxon>Eukaryota</taxon>
        <taxon>Viridiplantae</taxon>
        <taxon>Streptophyta</taxon>
        <taxon>Embryophyta</taxon>
        <taxon>Tracheophyta</taxon>
        <taxon>Spermatophyta</taxon>
        <taxon>Magnoliopsida</taxon>
        <taxon>Liliopsida</taxon>
        <taxon>Poales</taxon>
        <taxon>Bromeliaceae</taxon>
        <taxon>Bromelioideae</taxon>
        <taxon>Ananas</taxon>
    </lineage>
</organism>
<protein>
    <recommendedName>
        <fullName evidence="9">Protein TIC 20</fullName>
    </recommendedName>
</protein>
<feature type="compositionally biased region" description="Low complexity" evidence="7">
    <location>
        <begin position="141"/>
        <end position="151"/>
    </location>
</feature>
<name>A0A6V7QRN1_ANACO</name>
<feature type="region of interest" description="Disordered" evidence="7">
    <location>
        <begin position="134"/>
        <end position="153"/>
    </location>
</feature>
<evidence type="ECO:0000256" key="2">
    <source>
        <dbReference type="ARBA" id="ARBA00009596"/>
    </source>
</evidence>
<evidence type="ECO:0000256" key="1">
    <source>
        <dbReference type="ARBA" id="ARBA00004478"/>
    </source>
</evidence>
<reference evidence="8" key="1">
    <citation type="submission" date="2020-07" db="EMBL/GenBank/DDBJ databases">
        <authorList>
            <person name="Lin J."/>
        </authorList>
    </citation>
    <scope>NUCLEOTIDE SEQUENCE</scope>
</reference>
<dbReference type="InterPro" id="IPR005691">
    <property type="entry name" value="Tic20"/>
</dbReference>
<proteinExistence type="inferred from homology"/>
<dbReference type="PANTHER" id="PTHR33510">
    <property type="entry name" value="PROTEIN TIC 20-II, CHLOROPLASTIC"/>
    <property type="match status" value="1"/>
</dbReference>
<keyword evidence="4" id="KW-0934">Plastid</keyword>
<keyword evidence="3" id="KW-0812">Transmembrane</keyword>
<comment type="subcellular location">
    <subcellularLocation>
        <location evidence="1">Plastid</location>
        <location evidence="1">Chloroplast inner membrane</location>
        <topology evidence="1">Multi-pass membrane protein</topology>
    </subcellularLocation>
</comment>
<keyword evidence="4" id="KW-1001">Plastid inner membrane</keyword>
<comment type="similarity">
    <text evidence="2">Belongs to the Tic20 family.</text>
</comment>
<evidence type="ECO:0000256" key="7">
    <source>
        <dbReference type="SAM" id="MobiDB-lite"/>
    </source>
</evidence>
<accession>A0A6V7QRN1</accession>
<evidence type="ECO:0000313" key="8">
    <source>
        <dbReference type="EMBL" id="CAD1845598.1"/>
    </source>
</evidence>
<evidence type="ECO:0000256" key="6">
    <source>
        <dbReference type="ARBA" id="ARBA00023136"/>
    </source>
</evidence>
<evidence type="ECO:0000256" key="5">
    <source>
        <dbReference type="ARBA" id="ARBA00022989"/>
    </source>
</evidence>
<sequence length="176" mass="19427">MASSISSNPSSLFILSPSLPLPTLYLRRHQHHLPTSPSSPAAGGEAPPLLRAAAKNGDSADRPIACFRRVLPLPFLEGVQYGRFLVAQFPFLQTLIQPLVPAIRFFRPPRRYVRFNTMQAIVLDVLLLELRDPENRAPTAPSSSSRSSPSSRLHRLPLGQIPRLPLLADAADRQIL</sequence>
<keyword evidence="6" id="KW-0472">Membrane</keyword>
<keyword evidence="5" id="KW-1133">Transmembrane helix</keyword>
<dbReference type="PANTHER" id="PTHR33510:SF11">
    <property type="entry name" value="PROTEIN TIC 20-V, CHLOROPLASTIC"/>
    <property type="match status" value="1"/>
</dbReference>
<evidence type="ECO:0000256" key="4">
    <source>
        <dbReference type="ARBA" id="ARBA00022780"/>
    </source>
</evidence>
<evidence type="ECO:0008006" key="9">
    <source>
        <dbReference type="Google" id="ProtNLM"/>
    </source>
</evidence>
<dbReference type="GO" id="GO:0009706">
    <property type="term" value="C:chloroplast inner membrane"/>
    <property type="evidence" value="ECO:0007669"/>
    <property type="project" value="UniProtKB-SubCell"/>
</dbReference>
<dbReference type="AlphaFoldDB" id="A0A6V7QRN1"/>
<evidence type="ECO:0000256" key="3">
    <source>
        <dbReference type="ARBA" id="ARBA00022692"/>
    </source>
</evidence>
<gene>
    <name evidence="8" type="ORF">CB5_LOCUS28809</name>
</gene>